<comment type="caution">
    <text evidence="8">The sequence shown here is derived from an EMBL/GenBank/DDBJ whole genome shotgun (WGS) entry which is preliminary data.</text>
</comment>
<keyword evidence="1 5" id="KW-0808">Transferase</keyword>
<organism evidence="8 9">
    <name type="scientific">Panicum virgatum</name>
    <name type="common">Blackwell switchgrass</name>
    <dbReference type="NCBI Taxonomy" id="38727"/>
    <lineage>
        <taxon>Eukaryota</taxon>
        <taxon>Viridiplantae</taxon>
        <taxon>Streptophyta</taxon>
        <taxon>Embryophyta</taxon>
        <taxon>Tracheophyta</taxon>
        <taxon>Spermatophyta</taxon>
        <taxon>Magnoliopsida</taxon>
        <taxon>Liliopsida</taxon>
        <taxon>Poales</taxon>
        <taxon>Poaceae</taxon>
        <taxon>PACMAD clade</taxon>
        <taxon>Panicoideae</taxon>
        <taxon>Panicodae</taxon>
        <taxon>Paniceae</taxon>
        <taxon>Panicinae</taxon>
        <taxon>Panicum</taxon>
        <taxon>Panicum sect. Hiantes</taxon>
    </lineage>
</organism>
<comment type="PTM">
    <text evidence="5">Contains at least one intrachain disulfide bond essential for its enzymatic activity.</text>
</comment>
<dbReference type="PANTHER" id="PTHR31062">
    <property type="entry name" value="XYLOGLUCAN ENDOTRANSGLUCOSYLASE/HYDROLASE PROTEIN 8-RELATED"/>
    <property type="match status" value="1"/>
</dbReference>
<keyword evidence="2 5" id="KW-0378">Hydrolase</keyword>
<evidence type="ECO:0000256" key="3">
    <source>
        <dbReference type="ARBA" id="ARBA00023157"/>
    </source>
</evidence>
<keyword evidence="4 5" id="KW-0326">Glycosidase</keyword>
<proteinExistence type="inferred from homology"/>
<keyword evidence="5" id="KW-0964">Secreted</keyword>
<feature type="domain" description="GH16" evidence="6">
    <location>
        <begin position="109"/>
        <end position="150"/>
    </location>
</feature>
<dbReference type="GO" id="GO:0016762">
    <property type="term" value="F:xyloglucan:xyloglucosyl transferase activity"/>
    <property type="evidence" value="ECO:0007669"/>
    <property type="project" value="UniProtKB-EC"/>
</dbReference>
<evidence type="ECO:0000256" key="2">
    <source>
        <dbReference type="ARBA" id="ARBA00022801"/>
    </source>
</evidence>
<evidence type="ECO:0000259" key="6">
    <source>
        <dbReference type="Pfam" id="PF00722"/>
    </source>
</evidence>
<feature type="chain" id="PRO_5035959555" description="Xyloglucan endotransglucosylase/hydrolase" evidence="5">
    <location>
        <begin position="26"/>
        <end position="227"/>
    </location>
</feature>
<dbReference type="EMBL" id="CM029047">
    <property type="protein sequence ID" value="KAG2582629.1"/>
    <property type="molecule type" value="Genomic_DNA"/>
</dbReference>
<protein>
    <recommendedName>
        <fullName evidence="5">Xyloglucan endotransglucosylase/hydrolase</fullName>
        <ecNumber evidence="5">2.4.1.207</ecNumber>
    </recommendedName>
</protein>
<dbReference type="GO" id="GO:0071555">
    <property type="term" value="P:cell wall organization"/>
    <property type="evidence" value="ECO:0007669"/>
    <property type="project" value="UniProtKB-KW"/>
</dbReference>
<evidence type="ECO:0000313" key="9">
    <source>
        <dbReference type="Proteomes" id="UP000823388"/>
    </source>
</evidence>
<comment type="similarity">
    <text evidence="5">Belongs to the glycosyl hydrolase 16 family.</text>
</comment>
<dbReference type="GO" id="GO:0042546">
    <property type="term" value="P:cell wall biogenesis"/>
    <property type="evidence" value="ECO:0007669"/>
    <property type="project" value="InterPro"/>
</dbReference>
<reference evidence="8" key="1">
    <citation type="submission" date="2020-05" db="EMBL/GenBank/DDBJ databases">
        <title>WGS assembly of Panicum virgatum.</title>
        <authorList>
            <person name="Lovell J.T."/>
            <person name="Jenkins J."/>
            <person name="Shu S."/>
            <person name="Juenger T.E."/>
            <person name="Schmutz J."/>
        </authorList>
    </citation>
    <scope>NUCLEOTIDE SEQUENCE</scope>
    <source>
        <strain evidence="8">AP13</strain>
    </source>
</reference>
<keyword evidence="5" id="KW-0134">Cell wall</keyword>
<evidence type="ECO:0000256" key="4">
    <source>
        <dbReference type="ARBA" id="ARBA00023295"/>
    </source>
</evidence>
<dbReference type="Gene3D" id="2.60.120.200">
    <property type="match status" value="2"/>
</dbReference>
<evidence type="ECO:0000256" key="5">
    <source>
        <dbReference type="RuleBase" id="RU361120"/>
    </source>
</evidence>
<evidence type="ECO:0000313" key="8">
    <source>
        <dbReference type="EMBL" id="KAG2582629.1"/>
    </source>
</evidence>
<dbReference type="InterPro" id="IPR010713">
    <property type="entry name" value="XET_C"/>
</dbReference>
<dbReference type="PIRSF" id="PIRSF005604">
    <property type="entry name" value="XET"/>
    <property type="match status" value="1"/>
</dbReference>
<dbReference type="EC" id="2.4.1.207" evidence="5"/>
<comment type="subcellular location">
    <subcellularLocation>
        <location evidence="5">Secreted</location>
        <location evidence="5">Cell wall</location>
    </subcellularLocation>
    <subcellularLocation>
        <location evidence="5">Secreted</location>
        <location evidence="5">Extracellular space</location>
        <location evidence="5">Apoplast</location>
    </subcellularLocation>
</comment>
<dbReference type="InterPro" id="IPR000757">
    <property type="entry name" value="Beta-glucanase-like"/>
</dbReference>
<gene>
    <name evidence="8" type="ORF">PVAP13_6KG185200</name>
</gene>
<dbReference type="SUPFAM" id="SSF49899">
    <property type="entry name" value="Concanavalin A-like lectins/glucanases"/>
    <property type="match status" value="1"/>
</dbReference>
<sequence length="227" mass="25168">MAAALRRALSAAVAVALLAAPSASADSWLYEKFTTDGHVRADYNAQGQQVTSLILDRQSGGAFYSRQKYLYGVFSIQMKLIHGNSAGTVTSFYLTSGDGPGHDEIDLFIRSFRRHADLPYPGGKPMSVHATLWDGSFWATRQGEVKVDWAAAPFVVSYRGYSADACTPDGEGRPLRCPTGTDRWMSRQLDAAEWGTVAWARKNYMHYNYCEDGWRFPQGFPAECSRN</sequence>
<name>A0A8T0RCT8_PANVG</name>
<keyword evidence="9" id="KW-1185">Reference proteome</keyword>
<dbReference type="Proteomes" id="UP000823388">
    <property type="component" value="Chromosome 6K"/>
</dbReference>
<dbReference type="GO" id="GO:0048046">
    <property type="term" value="C:apoplast"/>
    <property type="evidence" value="ECO:0007669"/>
    <property type="project" value="UniProtKB-SubCell"/>
</dbReference>
<keyword evidence="5" id="KW-0961">Cell wall biogenesis/degradation</keyword>
<dbReference type="InterPro" id="IPR013320">
    <property type="entry name" value="ConA-like_dom_sf"/>
</dbReference>
<feature type="domain" description="GH16" evidence="6">
    <location>
        <begin position="44"/>
        <end position="107"/>
    </location>
</feature>
<keyword evidence="5" id="KW-0052">Apoplast</keyword>
<dbReference type="GO" id="GO:0010411">
    <property type="term" value="P:xyloglucan metabolic process"/>
    <property type="evidence" value="ECO:0007669"/>
    <property type="project" value="InterPro"/>
</dbReference>
<feature type="domain" description="Xyloglucan endo-transglycosylase C-terminal" evidence="7">
    <location>
        <begin position="181"/>
        <end position="224"/>
    </location>
</feature>
<keyword evidence="3" id="KW-1015">Disulfide bond</keyword>
<dbReference type="GO" id="GO:0004553">
    <property type="term" value="F:hydrolase activity, hydrolyzing O-glycosyl compounds"/>
    <property type="evidence" value="ECO:0007669"/>
    <property type="project" value="InterPro"/>
</dbReference>
<evidence type="ECO:0000256" key="1">
    <source>
        <dbReference type="ARBA" id="ARBA00022679"/>
    </source>
</evidence>
<keyword evidence="5" id="KW-0732">Signal</keyword>
<accession>A0A8T0RCT8</accession>
<dbReference type="AlphaFoldDB" id="A0A8T0RCT8"/>
<feature type="signal peptide" evidence="5">
    <location>
        <begin position="1"/>
        <end position="25"/>
    </location>
</feature>
<dbReference type="InterPro" id="IPR044791">
    <property type="entry name" value="Beta-glucanase/XTH"/>
</dbReference>
<dbReference type="Pfam" id="PF00722">
    <property type="entry name" value="Glyco_hydro_16"/>
    <property type="match status" value="2"/>
</dbReference>
<dbReference type="InterPro" id="IPR016455">
    <property type="entry name" value="XTH"/>
</dbReference>
<evidence type="ECO:0000259" key="7">
    <source>
        <dbReference type="Pfam" id="PF06955"/>
    </source>
</evidence>
<dbReference type="Pfam" id="PF06955">
    <property type="entry name" value="XET_C"/>
    <property type="match status" value="1"/>
</dbReference>
<comment type="function">
    <text evidence="5">Catalyzes xyloglucan endohydrolysis (XEH) and/or endotransglycosylation (XET). Cleaves and religates xyloglucan polymers, an essential constituent of the primary cell wall, and thereby participates in cell wall construction of growing tissues.</text>
</comment>